<dbReference type="Gene3D" id="3.40.30.10">
    <property type="entry name" value="Glutaredoxin"/>
    <property type="match status" value="1"/>
</dbReference>
<name>C1BRL3_CALRO</name>
<dbReference type="InterPro" id="IPR036249">
    <property type="entry name" value="Thioredoxin-like_sf"/>
</dbReference>
<gene>
    <name evidence="4" type="primary">TXND9</name>
</gene>
<accession>C1BRL3</accession>
<evidence type="ECO:0000256" key="1">
    <source>
        <dbReference type="ARBA" id="ARBA00026148"/>
    </source>
</evidence>
<proteinExistence type="evidence at transcript level"/>
<dbReference type="SUPFAM" id="SSF52833">
    <property type="entry name" value="Thioredoxin-like"/>
    <property type="match status" value="1"/>
</dbReference>
<dbReference type="InterPro" id="IPR013766">
    <property type="entry name" value="Thioredoxin_domain"/>
</dbReference>
<dbReference type="AlphaFoldDB" id="C1BRL3"/>
<evidence type="ECO:0000256" key="2">
    <source>
        <dbReference type="SAM" id="MobiDB-lite"/>
    </source>
</evidence>
<organism evidence="4">
    <name type="scientific">Caligus rogercresseyi</name>
    <name type="common">Sea louse</name>
    <dbReference type="NCBI Taxonomy" id="217165"/>
    <lineage>
        <taxon>Eukaryota</taxon>
        <taxon>Metazoa</taxon>
        <taxon>Ecdysozoa</taxon>
        <taxon>Arthropoda</taxon>
        <taxon>Crustacea</taxon>
        <taxon>Multicrustacea</taxon>
        <taxon>Hexanauplia</taxon>
        <taxon>Copepoda</taxon>
        <taxon>Siphonostomatoida</taxon>
        <taxon>Caligidae</taxon>
        <taxon>Caligus</taxon>
    </lineage>
</organism>
<dbReference type="PANTHER" id="PTHR21148">
    <property type="entry name" value="THIOREDOXIN DOMAIN-CONTAINING PROTEIN 9"/>
    <property type="match status" value="1"/>
</dbReference>
<dbReference type="Pfam" id="PF00085">
    <property type="entry name" value="Thioredoxin"/>
    <property type="match status" value="1"/>
</dbReference>
<dbReference type="CDD" id="cd02989">
    <property type="entry name" value="Phd_like_TxnDC9"/>
    <property type="match status" value="1"/>
</dbReference>
<evidence type="ECO:0000313" key="4">
    <source>
        <dbReference type="EMBL" id="ACO11666.1"/>
    </source>
</evidence>
<feature type="region of interest" description="Disordered" evidence="2">
    <location>
        <begin position="186"/>
        <end position="222"/>
    </location>
</feature>
<sequence>MADVGAILSERLMAAAQVVEEQLDAELNKMEKLDEDDLEAIRRQRLANLEKAQVQKREWLKQGHGEYSEIPEEKEFFNVTKNSENVVCQFYRSETFRCKIFDKHLNILAKKHVETKFVKINAEKCPFLVERLRVKVIPTLLLVQGAKTKDYIVGFTDLGNTDEFSTAMLEWRLACSEIIKYSGDLMTPPDQGGKGKTSFIKKQQTKKIRGSNQDDSSDEDDW</sequence>
<feature type="domain" description="Thioredoxin" evidence="3">
    <location>
        <begin position="74"/>
        <end position="155"/>
    </location>
</feature>
<dbReference type="EMBL" id="BT077242">
    <property type="protein sequence ID" value="ACO11666.1"/>
    <property type="molecule type" value="mRNA"/>
</dbReference>
<protein>
    <recommendedName>
        <fullName evidence="1">Thioredoxin domain-containing protein 9</fullName>
    </recommendedName>
</protein>
<evidence type="ECO:0000259" key="3">
    <source>
        <dbReference type="Pfam" id="PF00085"/>
    </source>
</evidence>
<reference evidence="4" key="1">
    <citation type="submission" date="2009-03" db="EMBL/GenBank/DDBJ databases">
        <title>Caligus rogercresseyi ESTs and full-length cDNAs.</title>
        <authorList>
            <person name="Yasuike M."/>
            <person name="von Schalburg K."/>
            <person name="Cooper G."/>
            <person name="Leong J."/>
            <person name="Jones S.R.M."/>
            <person name="Koop B.F."/>
        </authorList>
    </citation>
    <scope>NUCLEOTIDE SEQUENCE</scope>
    <source>
        <tissue evidence="4">Whole tissue</tissue>
    </source>
</reference>